<proteinExistence type="predicted"/>
<dbReference type="AlphaFoldDB" id="A0AB38YZR3"/>
<dbReference type="PROSITE" id="PS51257">
    <property type="entry name" value="PROKAR_LIPOPROTEIN"/>
    <property type="match status" value="1"/>
</dbReference>
<sequence>MKKLIATAVMTALVTGCATTKSIKYPTAGQQTALSVSSEQMSSMTEAVAGDYFIKDSQIMVGDISNLSSSQASSMFGLVGLGVAIAIDKTKNGSAIEKSTLNKPIKFDQLVSEKINQSYAQNKIDSTLKLLGTDQLAEVKIVPFSRLSFREKPIMLVDFALKSEFKNASDNNASTKRFYYYVHDQRLTLPEWDANNNTNYMTKANRAYDALTKVLVLDVQHQLNLNAFDPEKQKRCKTQPAMSHLFFIQTNDDLCVGVAKTVKGQVVERSLYVVEQ</sequence>
<gene>
    <name evidence="1" type="ORF">RHP80_06095</name>
</gene>
<evidence type="ECO:0000313" key="2">
    <source>
        <dbReference type="Proteomes" id="UP001256400"/>
    </source>
</evidence>
<organism evidence="1 2">
    <name type="scientific">Acinetobacter soli</name>
    <dbReference type="NCBI Taxonomy" id="487316"/>
    <lineage>
        <taxon>Bacteria</taxon>
        <taxon>Pseudomonadati</taxon>
        <taxon>Pseudomonadota</taxon>
        <taxon>Gammaproteobacteria</taxon>
        <taxon>Moraxellales</taxon>
        <taxon>Moraxellaceae</taxon>
        <taxon>Acinetobacter</taxon>
    </lineage>
</organism>
<reference evidence="1" key="1">
    <citation type="submission" date="2023-09" db="EMBL/GenBank/DDBJ databases">
        <title>Acinetobacter soli.</title>
        <authorList>
            <person name="Kim B."/>
            <person name="Kim D."/>
            <person name="Park D."/>
        </authorList>
    </citation>
    <scope>NUCLEOTIDE SEQUENCE</scope>
    <source>
        <strain evidence="1">2023.05</strain>
    </source>
</reference>
<dbReference type="RefSeq" id="WP_025095688.1">
    <property type="nucleotide sequence ID" value="NZ_BHGF01000013.1"/>
</dbReference>
<evidence type="ECO:0008006" key="3">
    <source>
        <dbReference type="Google" id="ProtNLM"/>
    </source>
</evidence>
<accession>A0AB38YZR3</accession>
<protein>
    <recommendedName>
        <fullName evidence="3">Lipoprotein</fullName>
    </recommendedName>
</protein>
<evidence type="ECO:0000313" key="1">
    <source>
        <dbReference type="EMBL" id="WND06714.1"/>
    </source>
</evidence>
<name>A0AB38YZR3_9GAMM</name>
<dbReference type="EMBL" id="CP134206">
    <property type="protein sequence ID" value="WND06714.1"/>
    <property type="molecule type" value="Genomic_DNA"/>
</dbReference>
<dbReference type="Proteomes" id="UP001256400">
    <property type="component" value="Chromosome"/>
</dbReference>